<gene>
    <name evidence="2" type="ORF">B0J12DRAFT_658863</name>
</gene>
<name>A0ABQ8GDY4_9PEZI</name>
<evidence type="ECO:0000313" key="2">
    <source>
        <dbReference type="EMBL" id="KAH7053152.1"/>
    </source>
</evidence>
<dbReference type="InterPro" id="IPR036390">
    <property type="entry name" value="WH_DNA-bd_sf"/>
</dbReference>
<organism evidence="2 3">
    <name type="scientific">Macrophomina phaseolina</name>
    <dbReference type="NCBI Taxonomy" id="35725"/>
    <lineage>
        <taxon>Eukaryota</taxon>
        <taxon>Fungi</taxon>
        <taxon>Dikarya</taxon>
        <taxon>Ascomycota</taxon>
        <taxon>Pezizomycotina</taxon>
        <taxon>Dothideomycetes</taxon>
        <taxon>Dothideomycetes incertae sedis</taxon>
        <taxon>Botryosphaeriales</taxon>
        <taxon>Botryosphaeriaceae</taxon>
        <taxon>Macrophomina</taxon>
    </lineage>
</organism>
<evidence type="ECO:0000256" key="1">
    <source>
        <dbReference type="SAM" id="MobiDB-lite"/>
    </source>
</evidence>
<dbReference type="EMBL" id="JAGTJR010000010">
    <property type="protein sequence ID" value="KAH7053152.1"/>
    <property type="molecule type" value="Genomic_DNA"/>
</dbReference>
<protein>
    <recommendedName>
        <fullName evidence="4">DUF3253 domain-containing protein</fullName>
    </recommendedName>
</protein>
<dbReference type="Pfam" id="PF11625">
    <property type="entry name" value="DUF3253"/>
    <property type="match status" value="1"/>
</dbReference>
<dbReference type="InterPro" id="IPR021660">
    <property type="entry name" value="DUF3253"/>
</dbReference>
<dbReference type="SUPFAM" id="SSF46785">
    <property type="entry name" value="Winged helix' DNA-binding domain"/>
    <property type="match status" value="1"/>
</dbReference>
<feature type="region of interest" description="Disordered" evidence="1">
    <location>
        <begin position="87"/>
        <end position="106"/>
    </location>
</feature>
<reference evidence="2 3" key="1">
    <citation type="journal article" date="2021" name="Nat. Commun.">
        <title>Genetic determinants of endophytism in the Arabidopsis root mycobiome.</title>
        <authorList>
            <person name="Mesny F."/>
            <person name="Miyauchi S."/>
            <person name="Thiergart T."/>
            <person name="Pickel B."/>
            <person name="Atanasova L."/>
            <person name="Karlsson M."/>
            <person name="Huettel B."/>
            <person name="Barry K.W."/>
            <person name="Haridas S."/>
            <person name="Chen C."/>
            <person name="Bauer D."/>
            <person name="Andreopoulos W."/>
            <person name="Pangilinan J."/>
            <person name="LaButti K."/>
            <person name="Riley R."/>
            <person name="Lipzen A."/>
            <person name="Clum A."/>
            <person name="Drula E."/>
            <person name="Henrissat B."/>
            <person name="Kohler A."/>
            <person name="Grigoriev I.V."/>
            <person name="Martin F.M."/>
            <person name="Hacquard S."/>
        </authorList>
    </citation>
    <scope>NUCLEOTIDE SEQUENCE [LARGE SCALE GENOMIC DNA]</scope>
    <source>
        <strain evidence="2 3">MPI-SDFR-AT-0080</strain>
    </source>
</reference>
<proteinExistence type="predicted"/>
<dbReference type="Gene3D" id="1.10.10.10">
    <property type="entry name" value="Winged helix-like DNA-binding domain superfamily/Winged helix DNA-binding domain"/>
    <property type="match status" value="1"/>
</dbReference>
<evidence type="ECO:0000313" key="3">
    <source>
        <dbReference type="Proteomes" id="UP000774617"/>
    </source>
</evidence>
<feature type="compositionally biased region" description="Basic and acidic residues" evidence="1">
    <location>
        <begin position="94"/>
        <end position="106"/>
    </location>
</feature>
<keyword evidence="3" id="KW-1185">Reference proteome</keyword>
<comment type="caution">
    <text evidence="2">The sequence shown here is derived from an EMBL/GenBank/DDBJ whole genome shotgun (WGS) entry which is preliminary data.</text>
</comment>
<sequence>MDHTAALLRTRLAALLDQRRYPKTICPSELARSLSAQELQDLGAREWRDLMPAIRALVFEARATGEVEILQRGAVIAPNVSAEQVRGPLRVRRTQQDSRPGQESKT</sequence>
<accession>A0ABQ8GDY4</accession>
<evidence type="ECO:0008006" key="4">
    <source>
        <dbReference type="Google" id="ProtNLM"/>
    </source>
</evidence>
<dbReference type="InterPro" id="IPR036388">
    <property type="entry name" value="WH-like_DNA-bd_sf"/>
</dbReference>
<dbReference type="Proteomes" id="UP000774617">
    <property type="component" value="Unassembled WGS sequence"/>
</dbReference>